<comment type="caution">
    <text evidence="3">The sequence shown here is derived from an EMBL/GenBank/DDBJ whole genome shotgun (WGS) entry which is preliminary data.</text>
</comment>
<accession>A0A5N6AX78</accession>
<dbReference type="SUPFAM" id="SSF51556">
    <property type="entry name" value="Metallo-dependent hydrolases"/>
    <property type="match status" value="1"/>
</dbReference>
<dbReference type="AlphaFoldDB" id="A0A5N6AX78"/>
<protein>
    <submittedName>
        <fullName evidence="3">Amidohydrolase family protein</fullName>
    </submittedName>
</protein>
<evidence type="ECO:0000256" key="1">
    <source>
        <dbReference type="ARBA" id="ARBA00038310"/>
    </source>
</evidence>
<comment type="similarity">
    <text evidence="1">Belongs to the metallo-dependent hydrolases superfamily.</text>
</comment>
<dbReference type="Gene3D" id="3.20.20.140">
    <property type="entry name" value="Metal-dependent hydrolases"/>
    <property type="match status" value="1"/>
</dbReference>
<sequence>MAPVVTGVIDAHVHLWNRATDPQPWIDPTTMAAIDRDFTPGDLERMLDSAGVDAAVVVQASNSAAETRRLLAHPSPRIAGVVGWTDLTADVAAQLDGLDPASRRRLVGIRHLVHIDPDPDWLARPDVGRALDQLGARDLGFDLVVRWWQLPLAATVVAAHPGVRFVVDHLGGIAESDDEAGWEAGWEAGLRELACRPNTFAKISGLAGLVNGGDGARLRRVVDVALDAFGPERLMYGSDWPLAELGAGAVAWRRAVDELVGELSPAERQSIMSGAASVLYGLGG</sequence>
<dbReference type="InterPro" id="IPR032466">
    <property type="entry name" value="Metal_Hydrolase"/>
</dbReference>
<dbReference type="Pfam" id="PF04909">
    <property type="entry name" value="Amidohydro_2"/>
    <property type="match status" value="1"/>
</dbReference>
<dbReference type="Proteomes" id="UP000313066">
    <property type="component" value="Unassembled WGS sequence"/>
</dbReference>
<dbReference type="InterPro" id="IPR006680">
    <property type="entry name" value="Amidohydro-rel"/>
</dbReference>
<dbReference type="InterPro" id="IPR052350">
    <property type="entry name" value="Metallo-dep_Lactonases"/>
</dbReference>
<dbReference type="EMBL" id="VDMA02000043">
    <property type="protein sequence ID" value="KAB8173361.1"/>
    <property type="molecule type" value="Genomic_DNA"/>
</dbReference>
<proteinExistence type="inferred from homology"/>
<evidence type="ECO:0000313" key="3">
    <source>
        <dbReference type="EMBL" id="KAB8173361.1"/>
    </source>
</evidence>
<gene>
    <name evidence="3" type="ORF">FH610_041510</name>
</gene>
<dbReference type="GO" id="GO:0016787">
    <property type="term" value="F:hydrolase activity"/>
    <property type="evidence" value="ECO:0007669"/>
    <property type="project" value="UniProtKB-KW"/>
</dbReference>
<name>A0A5N6AX78_9ACTN</name>
<evidence type="ECO:0000313" key="4">
    <source>
        <dbReference type="Proteomes" id="UP000313066"/>
    </source>
</evidence>
<keyword evidence="4" id="KW-1185">Reference proteome</keyword>
<feature type="domain" description="Amidohydrolase-related" evidence="2">
    <location>
        <begin position="9"/>
        <end position="282"/>
    </location>
</feature>
<dbReference type="PANTHER" id="PTHR43569:SF2">
    <property type="entry name" value="AMIDOHYDROLASE-RELATED DOMAIN-CONTAINING PROTEIN"/>
    <property type="match status" value="1"/>
</dbReference>
<keyword evidence="3" id="KW-0378">Hydrolase</keyword>
<dbReference type="PANTHER" id="PTHR43569">
    <property type="entry name" value="AMIDOHYDROLASE"/>
    <property type="match status" value="1"/>
</dbReference>
<organism evidence="3 4">
    <name type="scientific">Microbispora catharanthi</name>
    <dbReference type="NCBI Taxonomy" id="1712871"/>
    <lineage>
        <taxon>Bacteria</taxon>
        <taxon>Bacillati</taxon>
        <taxon>Actinomycetota</taxon>
        <taxon>Actinomycetes</taxon>
        <taxon>Streptosporangiales</taxon>
        <taxon>Streptosporangiaceae</taxon>
        <taxon>Microbispora</taxon>
    </lineage>
</organism>
<reference evidence="3 4" key="1">
    <citation type="submission" date="2019-10" db="EMBL/GenBank/DDBJ databases">
        <title>Nonomuraea sp. nov., isolated from Phyllanthus amarus.</title>
        <authorList>
            <person name="Klykleung N."/>
            <person name="Tanasupawat S."/>
        </authorList>
    </citation>
    <scope>NUCLEOTIDE SEQUENCE [LARGE SCALE GENOMIC DNA]</scope>
    <source>
        <strain evidence="3 4">CR1-09</strain>
    </source>
</reference>
<evidence type="ECO:0000259" key="2">
    <source>
        <dbReference type="Pfam" id="PF04909"/>
    </source>
</evidence>